<dbReference type="PANTHER" id="PTHR30461">
    <property type="entry name" value="DNA-INVERTASE FROM LAMBDOID PROPHAGE"/>
    <property type="match status" value="1"/>
</dbReference>
<dbReference type="InterPro" id="IPR025827">
    <property type="entry name" value="Zn_ribbon_recom_dom"/>
</dbReference>
<keyword evidence="2" id="KW-0233">DNA recombination</keyword>
<accession>A0A101T4Y0</accession>
<sequence length="560" mass="60494">MTPLAKRGHGWTPNLDHVRAVSYIRQSKRREDDSASSPEAQRTKCEALITAKGWDSAGHFADVGKSGWDPKVVRPEFEEMMSAVRAGHVDAVVVFSLSRLTRQGALEAMLINKELAKHGVLLVSVEEPYLDTSTPMGVAIFGLIAALAQQESDMKSAYITATKETLRAAGSHVSGMAPYGFQSTREPRGELVVVKLVPDPAEAPHVRDMVSWALGGMAASAIARKLNGEGVPTKAADMTARVTARRDRGVSKPLERTVWVSSTVLRILRDPRLAGYAAERQGTKRAVLRDASGAPLVAHEGIVPADDWWRLQDVLDGRTPHVVRQGGRSVPSLLGGAGMLFCGVCGSSMVTDKRNDKQLYRCNRAQSGAVQGHGGLAINMDAADDVVARTVWSRLTALDPGDPEDLEWLAEAARRFAAQADTGERQAELAAARAELEHVREALRTLYVDRQAGLYAGAVGDQMFRESVERLTAHEARTAGRVEALGTAEADTVAIPSEWTAPEGDPLGPESTWGGWDLSARREFLALFVDRVSVARSVGRGRNANTAERVAVHWTDVPAK</sequence>
<dbReference type="GO" id="GO:0003677">
    <property type="term" value="F:DNA binding"/>
    <property type="evidence" value="ECO:0007669"/>
    <property type="project" value="UniProtKB-KW"/>
</dbReference>
<dbReference type="Pfam" id="PF07508">
    <property type="entry name" value="Recombinase"/>
    <property type="match status" value="1"/>
</dbReference>
<evidence type="ECO:0000259" key="3">
    <source>
        <dbReference type="PROSITE" id="PS51736"/>
    </source>
</evidence>
<dbReference type="Gene3D" id="3.90.1750.20">
    <property type="entry name" value="Putative Large Serine Recombinase, Chain B, Domain 2"/>
    <property type="match status" value="1"/>
</dbReference>
<feature type="domain" description="Resolvase/invertase-type recombinase catalytic" evidence="3">
    <location>
        <begin position="19"/>
        <end position="170"/>
    </location>
</feature>
<protein>
    <recommendedName>
        <fullName evidence="7">Serine recombinase</fullName>
    </recommendedName>
</protein>
<dbReference type="OrthoDB" id="4500247at2"/>
<dbReference type="InterPro" id="IPR038109">
    <property type="entry name" value="DNA_bind_recomb_sf"/>
</dbReference>
<dbReference type="CDD" id="cd00338">
    <property type="entry name" value="Ser_Recombinase"/>
    <property type="match status" value="1"/>
</dbReference>
<evidence type="ECO:0000256" key="2">
    <source>
        <dbReference type="ARBA" id="ARBA00023172"/>
    </source>
</evidence>
<gene>
    <name evidence="5" type="ORF">AQJ64_10900</name>
</gene>
<dbReference type="Pfam" id="PF13408">
    <property type="entry name" value="Zn_ribbon_recom"/>
    <property type="match status" value="1"/>
</dbReference>
<dbReference type="Proteomes" id="UP000052982">
    <property type="component" value="Unassembled WGS sequence"/>
</dbReference>
<dbReference type="PANTHER" id="PTHR30461:SF2">
    <property type="entry name" value="SERINE RECOMBINASE PINE-RELATED"/>
    <property type="match status" value="1"/>
</dbReference>
<dbReference type="EMBL" id="LMWW01000012">
    <property type="protein sequence ID" value="KUN85628.1"/>
    <property type="molecule type" value="Genomic_DNA"/>
</dbReference>
<dbReference type="SMART" id="SM00857">
    <property type="entry name" value="Resolvase"/>
    <property type="match status" value="1"/>
</dbReference>
<organism evidence="5 6">
    <name type="scientific">Streptomyces griseoruber</name>
    <dbReference type="NCBI Taxonomy" id="1943"/>
    <lineage>
        <taxon>Bacteria</taxon>
        <taxon>Bacillati</taxon>
        <taxon>Actinomycetota</taxon>
        <taxon>Actinomycetes</taxon>
        <taxon>Kitasatosporales</taxon>
        <taxon>Streptomycetaceae</taxon>
        <taxon>Streptomyces</taxon>
    </lineage>
</organism>
<dbReference type="GO" id="GO:0000150">
    <property type="term" value="F:DNA strand exchange activity"/>
    <property type="evidence" value="ECO:0007669"/>
    <property type="project" value="InterPro"/>
</dbReference>
<dbReference type="SUPFAM" id="SSF53041">
    <property type="entry name" value="Resolvase-like"/>
    <property type="match status" value="1"/>
</dbReference>
<dbReference type="Gene3D" id="3.40.50.1390">
    <property type="entry name" value="Resolvase, N-terminal catalytic domain"/>
    <property type="match status" value="1"/>
</dbReference>
<dbReference type="Pfam" id="PF00239">
    <property type="entry name" value="Resolvase"/>
    <property type="match status" value="1"/>
</dbReference>
<dbReference type="InterPro" id="IPR050639">
    <property type="entry name" value="SSR_resolvase"/>
</dbReference>
<dbReference type="InterPro" id="IPR006119">
    <property type="entry name" value="Resolv_N"/>
</dbReference>
<evidence type="ECO:0000313" key="5">
    <source>
        <dbReference type="EMBL" id="KUN85628.1"/>
    </source>
</evidence>
<reference evidence="5 6" key="1">
    <citation type="submission" date="2015-10" db="EMBL/GenBank/DDBJ databases">
        <title>Draft genome sequence of Streptomyces griseoruber DSM 40281, type strain for the species Streptomyces griseoruber.</title>
        <authorList>
            <person name="Ruckert C."/>
            <person name="Winkler A."/>
            <person name="Kalinowski J."/>
            <person name="Kampfer P."/>
            <person name="Glaeser S."/>
        </authorList>
    </citation>
    <scope>NUCLEOTIDE SEQUENCE [LARGE SCALE GENOMIC DNA]</scope>
    <source>
        <strain evidence="5 6">DSM 40281</strain>
    </source>
</reference>
<keyword evidence="6" id="KW-1185">Reference proteome</keyword>
<keyword evidence="1" id="KW-0238">DNA-binding</keyword>
<dbReference type="PROSITE" id="PS51736">
    <property type="entry name" value="RECOMBINASES_3"/>
    <property type="match status" value="1"/>
</dbReference>
<feature type="domain" description="Recombinase" evidence="4">
    <location>
        <begin position="178"/>
        <end position="321"/>
    </location>
</feature>
<proteinExistence type="predicted"/>
<dbReference type="RefSeq" id="WP_063788701.1">
    <property type="nucleotide sequence ID" value="NZ_KQ948765.1"/>
</dbReference>
<dbReference type="InterPro" id="IPR036162">
    <property type="entry name" value="Resolvase-like_N_sf"/>
</dbReference>
<dbReference type="STRING" id="1943.AQJ64_10900"/>
<evidence type="ECO:0000259" key="4">
    <source>
        <dbReference type="PROSITE" id="PS51737"/>
    </source>
</evidence>
<evidence type="ECO:0000256" key="1">
    <source>
        <dbReference type="ARBA" id="ARBA00023125"/>
    </source>
</evidence>
<name>A0A101T4Y0_9ACTN</name>
<dbReference type="AlphaFoldDB" id="A0A101T4Y0"/>
<comment type="caution">
    <text evidence="5">The sequence shown here is derived from an EMBL/GenBank/DDBJ whole genome shotgun (WGS) entry which is preliminary data.</text>
</comment>
<dbReference type="PROSITE" id="PS51737">
    <property type="entry name" value="RECOMBINASE_DNA_BIND"/>
    <property type="match status" value="1"/>
</dbReference>
<evidence type="ECO:0000313" key="6">
    <source>
        <dbReference type="Proteomes" id="UP000052982"/>
    </source>
</evidence>
<dbReference type="InterPro" id="IPR011109">
    <property type="entry name" value="DNA_bind_recombinase_dom"/>
</dbReference>
<evidence type="ECO:0008006" key="7">
    <source>
        <dbReference type="Google" id="ProtNLM"/>
    </source>
</evidence>